<proteinExistence type="predicted"/>
<dbReference type="AlphaFoldDB" id="A0A1V3IZT6"/>
<evidence type="ECO:0000313" key="1">
    <source>
        <dbReference type="EMBL" id="OOF47938.1"/>
    </source>
</evidence>
<reference evidence="1 2" key="1">
    <citation type="submission" date="2016-10" db="EMBL/GenBank/DDBJ databases">
        <title>Rodentibacter gen. nov. and new species.</title>
        <authorList>
            <person name="Christensen H."/>
        </authorList>
    </citation>
    <scope>NUCLEOTIDE SEQUENCE [LARGE SCALE GENOMIC DNA]</scope>
    <source>
        <strain evidence="1 2">H1987082031</strain>
    </source>
</reference>
<dbReference type="Proteomes" id="UP000189161">
    <property type="component" value="Unassembled WGS sequence"/>
</dbReference>
<protein>
    <submittedName>
        <fullName evidence="1">Uncharacterized protein</fullName>
    </submittedName>
</protein>
<organism evidence="1 2">
    <name type="scientific">Rodentibacter trehalosifermentans</name>
    <dbReference type="NCBI Taxonomy" id="1908263"/>
    <lineage>
        <taxon>Bacteria</taxon>
        <taxon>Pseudomonadati</taxon>
        <taxon>Pseudomonadota</taxon>
        <taxon>Gammaproteobacteria</taxon>
        <taxon>Pasteurellales</taxon>
        <taxon>Pasteurellaceae</taxon>
        <taxon>Rodentibacter</taxon>
    </lineage>
</organism>
<gene>
    <name evidence="1" type="ORF">BKK52_07225</name>
</gene>
<name>A0A1V3IZT6_9PAST</name>
<comment type="caution">
    <text evidence="1">The sequence shown here is derived from an EMBL/GenBank/DDBJ whole genome shotgun (WGS) entry which is preliminary data.</text>
</comment>
<evidence type="ECO:0000313" key="2">
    <source>
        <dbReference type="Proteomes" id="UP000189161"/>
    </source>
</evidence>
<keyword evidence="2" id="KW-1185">Reference proteome</keyword>
<accession>A0A1V3IZT6</accession>
<dbReference type="EMBL" id="MLHL01000039">
    <property type="protein sequence ID" value="OOF47938.1"/>
    <property type="molecule type" value="Genomic_DNA"/>
</dbReference>
<sequence length="107" mass="12490">MSRVFYCQNKAVFVPYLLNSAPVYYIKPPYNTKAKTIFPLDFSDTFTQEKSQANLRHARTLNVWISTQITILNKAFTDIAPFRSFYLDPSTQNNAEKRRFLDSLLNN</sequence>